<accession>A0A1K1RWW3</accession>
<dbReference type="Proteomes" id="UP000183788">
    <property type="component" value="Unassembled WGS sequence"/>
</dbReference>
<dbReference type="EMBL" id="CP140154">
    <property type="protein sequence ID" value="WQG90393.1"/>
    <property type="molecule type" value="Genomic_DNA"/>
</dbReference>
<proteinExistence type="predicted"/>
<keyword evidence="4" id="KW-1185">Reference proteome</keyword>
<sequence length="71" mass="7959">MDAKELLSLANEMLYQVRLQVFGESFVIDGHDPIVQDLKKLGDGPVEQCKVEINFQIDHCKSMGIDPIEIG</sequence>
<protein>
    <submittedName>
        <fullName evidence="1">Uncharacterized protein</fullName>
    </submittedName>
</protein>
<name>A0A1K1RWW3_9BACT</name>
<organism evidence="1 3">
    <name type="scientific">Chitinophaga sancti</name>
    <dbReference type="NCBI Taxonomy" id="1004"/>
    <lineage>
        <taxon>Bacteria</taxon>
        <taxon>Pseudomonadati</taxon>
        <taxon>Bacteroidota</taxon>
        <taxon>Chitinophagia</taxon>
        <taxon>Chitinophagales</taxon>
        <taxon>Chitinophagaceae</taxon>
        <taxon>Chitinophaga</taxon>
    </lineage>
</organism>
<evidence type="ECO:0000313" key="3">
    <source>
        <dbReference type="Proteomes" id="UP000183788"/>
    </source>
</evidence>
<dbReference type="Proteomes" id="UP001326715">
    <property type="component" value="Chromosome"/>
</dbReference>
<dbReference type="RefSeq" id="WP_143150811.1">
    <property type="nucleotide sequence ID" value="NZ_CP139972.1"/>
</dbReference>
<evidence type="ECO:0000313" key="4">
    <source>
        <dbReference type="Proteomes" id="UP001326715"/>
    </source>
</evidence>
<reference evidence="1 3" key="1">
    <citation type="submission" date="2016-11" db="EMBL/GenBank/DDBJ databases">
        <authorList>
            <person name="Jaros S."/>
            <person name="Januszkiewicz K."/>
            <person name="Wedrychowicz H."/>
        </authorList>
    </citation>
    <scope>NUCLEOTIDE SEQUENCE [LARGE SCALE GENOMIC DNA]</scope>
    <source>
        <strain evidence="1 3">DSM 784</strain>
    </source>
</reference>
<dbReference type="EMBL" id="FPIZ01000015">
    <property type="protein sequence ID" value="SFW76316.1"/>
    <property type="molecule type" value="Genomic_DNA"/>
</dbReference>
<reference evidence="2 4" key="2">
    <citation type="submission" date="2023-11" db="EMBL/GenBank/DDBJ databases">
        <title>MicrobeMod: A computational toolkit for identifying prokaryotic methylation and restriction-modification with nanopore sequencing.</title>
        <authorList>
            <person name="Crits-Christoph A."/>
            <person name="Kang S.C."/>
            <person name="Lee H."/>
            <person name="Ostrov N."/>
        </authorList>
    </citation>
    <scope>NUCLEOTIDE SEQUENCE [LARGE SCALE GENOMIC DNA]</scope>
    <source>
        <strain evidence="2 4">ATCC 23090</strain>
    </source>
</reference>
<gene>
    <name evidence="1" type="ORF">SAMN05661012_04330</name>
    <name evidence="2" type="ORF">SR876_02715</name>
</gene>
<evidence type="ECO:0000313" key="1">
    <source>
        <dbReference type="EMBL" id="SFW76316.1"/>
    </source>
</evidence>
<evidence type="ECO:0000313" key="2">
    <source>
        <dbReference type="EMBL" id="WQG90393.1"/>
    </source>
</evidence>
<dbReference type="AlphaFoldDB" id="A0A1K1RWW3"/>